<comment type="caution">
    <text evidence="15">The sequence shown here is derived from an EMBL/GenBank/DDBJ whole genome shotgun (WGS) entry which is preliminary data.</text>
</comment>
<evidence type="ECO:0000256" key="1">
    <source>
        <dbReference type="ARBA" id="ARBA00001947"/>
    </source>
</evidence>
<gene>
    <name evidence="15" type="ORF">NEMBOFW57_004278</name>
</gene>
<organism evidence="15 16">
    <name type="scientific">Staphylotrichum longicolle</name>
    <dbReference type="NCBI Taxonomy" id="669026"/>
    <lineage>
        <taxon>Eukaryota</taxon>
        <taxon>Fungi</taxon>
        <taxon>Dikarya</taxon>
        <taxon>Ascomycota</taxon>
        <taxon>Pezizomycotina</taxon>
        <taxon>Sordariomycetes</taxon>
        <taxon>Sordariomycetidae</taxon>
        <taxon>Sordariales</taxon>
        <taxon>Chaetomiaceae</taxon>
        <taxon>Staphylotrichum</taxon>
    </lineage>
</organism>
<evidence type="ECO:0000259" key="14">
    <source>
        <dbReference type="Pfam" id="PF08240"/>
    </source>
</evidence>
<dbReference type="SUPFAM" id="SSF51735">
    <property type="entry name" value="NAD(P)-binding Rossmann-fold domains"/>
    <property type="match status" value="1"/>
</dbReference>
<dbReference type="EC" id="1.1.1.12" evidence="9"/>
<dbReference type="EMBL" id="JAHCVI010000001">
    <property type="protein sequence ID" value="KAG7294208.1"/>
    <property type="molecule type" value="Genomic_DNA"/>
</dbReference>
<comment type="cofactor">
    <cofactor evidence="1 12">
        <name>Zn(2+)</name>
        <dbReference type="ChEBI" id="CHEBI:29105"/>
    </cofactor>
</comment>
<keyword evidence="5" id="KW-0054">Arabinose catabolism</keyword>
<feature type="domain" description="Alcohol dehydrogenase-like C-terminal" evidence="13">
    <location>
        <begin position="143"/>
        <end position="288"/>
    </location>
</feature>
<dbReference type="Proteomes" id="UP001197093">
    <property type="component" value="Unassembled WGS sequence"/>
</dbReference>
<evidence type="ECO:0000256" key="2">
    <source>
        <dbReference type="ARBA" id="ARBA00008072"/>
    </source>
</evidence>
<sequence length="347" mass="37358">MAHDTTAATAAKADRQNPSLVVTADHRIKMEEAEIPEPGVGEVLLHIRATGICGSDLHFWKHGAIGSLTVDGDCILGHEAAGVVLARGPGVDHLEVAKFTHKLPDSVSFACAALLEPLSVGLHALRTSPVSVGSPVAVFGAGPIGLLTMAAARASGAHPIVITDIDEGRLSFAKAFEPHCLTYKVDPTATPEVTANRIRDLFEREGRTAGLPRTEYDMPQLVLECTGFESSIATAAYTVRRGGCVNVVGVSSKPLVNNIPFMHISLAEIQLRFINRYHDTWPAAIRAIEGDLIERSKLESLVTDEFRLEEAVQALEFSANSHKREDGRITVKIQIVDPPLSERTRST</sequence>
<comment type="similarity">
    <text evidence="2 12">Belongs to the zinc-containing alcohol dehydrogenase family.</text>
</comment>
<dbReference type="Gene3D" id="3.90.180.10">
    <property type="entry name" value="Medium-chain alcohol dehydrogenases, catalytic domain"/>
    <property type="match status" value="2"/>
</dbReference>
<keyword evidence="4 12" id="KW-0862">Zinc</keyword>
<dbReference type="GO" id="GO:0019568">
    <property type="term" value="P:arabinose catabolic process"/>
    <property type="evidence" value="ECO:0007669"/>
    <property type="project" value="UniProtKB-KW"/>
</dbReference>
<dbReference type="InterPro" id="IPR002328">
    <property type="entry name" value="ADH_Zn_CS"/>
</dbReference>
<evidence type="ECO:0000256" key="5">
    <source>
        <dbReference type="ARBA" id="ARBA00022935"/>
    </source>
</evidence>
<dbReference type="GO" id="GO:0008270">
    <property type="term" value="F:zinc ion binding"/>
    <property type="evidence" value="ECO:0007669"/>
    <property type="project" value="InterPro"/>
</dbReference>
<evidence type="ECO:0000313" key="15">
    <source>
        <dbReference type="EMBL" id="KAG7294208.1"/>
    </source>
</evidence>
<dbReference type="SUPFAM" id="SSF50129">
    <property type="entry name" value="GroES-like"/>
    <property type="match status" value="1"/>
</dbReference>
<dbReference type="InterPro" id="IPR013149">
    <property type="entry name" value="ADH-like_C"/>
</dbReference>
<name>A0AAD4F625_9PEZI</name>
<evidence type="ECO:0000256" key="4">
    <source>
        <dbReference type="ARBA" id="ARBA00022833"/>
    </source>
</evidence>
<keyword evidence="6" id="KW-0560">Oxidoreductase</keyword>
<evidence type="ECO:0000256" key="12">
    <source>
        <dbReference type="RuleBase" id="RU361277"/>
    </source>
</evidence>
<keyword evidence="3 12" id="KW-0479">Metal-binding</keyword>
<evidence type="ECO:0000256" key="11">
    <source>
        <dbReference type="ARBA" id="ARBA00049317"/>
    </source>
</evidence>
<dbReference type="PROSITE" id="PS00059">
    <property type="entry name" value="ADH_ZINC"/>
    <property type="match status" value="1"/>
</dbReference>
<reference evidence="15" key="1">
    <citation type="submission" date="2023-02" db="EMBL/GenBank/DDBJ databases">
        <authorList>
            <person name="Palmer J.M."/>
        </authorList>
    </citation>
    <scope>NUCLEOTIDE SEQUENCE</scope>
    <source>
        <strain evidence="15">FW57</strain>
    </source>
</reference>
<dbReference type="AlphaFoldDB" id="A0AAD4F625"/>
<dbReference type="GO" id="GO:0003939">
    <property type="term" value="F:L-iditol 2-dehydrogenase (NAD+) activity"/>
    <property type="evidence" value="ECO:0007669"/>
    <property type="project" value="TreeGrafter"/>
</dbReference>
<evidence type="ECO:0000256" key="3">
    <source>
        <dbReference type="ARBA" id="ARBA00022723"/>
    </source>
</evidence>
<evidence type="ECO:0000259" key="13">
    <source>
        <dbReference type="Pfam" id="PF00107"/>
    </source>
</evidence>
<comment type="pathway">
    <text evidence="8">Carbohydrate degradation; L-arabinose degradation via L-arabinitol; D-xylulose 5-phosphate from L-arabinose (fungal route): step 2/5.</text>
</comment>
<evidence type="ECO:0000256" key="6">
    <source>
        <dbReference type="ARBA" id="ARBA00023002"/>
    </source>
</evidence>
<dbReference type="PANTHER" id="PTHR43161:SF4">
    <property type="entry name" value="D-XYLULOSE REDUCTASE"/>
    <property type="match status" value="1"/>
</dbReference>
<dbReference type="InterPro" id="IPR013154">
    <property type="entry name" value="ADH-like_N"/>
</dbReference>
<protein>
    <recommendedName>
        <fullName evidence="10">L-arabinitol 4-dehydrogenase</fullName>
        <ecNumber evidence="9">1.1.1.12</ecNumber>
    </recommendedName>
</protein>
<dbReference type="Pfam" id="PF00107">
    <property type="entry name" value="ADH_zinc_N"/>
    <property type="match status" value="1"/>
</dbReference>
<evidence type="ECO:0000256" key="8">
    <source>
        <dbReference type="ARBA" id="ARBA00037881"/>
    </source>
</evidence>
<evidence type="ECO:0000256" key="10">
    <source>
        <dbReference type="ARBA" id="ARBA00039783"/>
    </source>
</evidence>
<dbReference type="Pfam" id="PF08240">
    <property type="entry name" value="ADH_N"/>
    <property type="match status" value="1"/>
</dbReference>
<dbReference type="FunFam" id="3.40.50.720:FF:000068">
    <property type="entry name" value="Sorbitol dehydrogenase"/>
    <property type="match status" value="1"/>
</dbReference>
<dbReference type="PANTHER" id="PTHR43161">
    <property type="entry name" value="SORBITOL DEHYDROGENASE"/>
    <property type="match status" value="1"/>
</dbReference>
<dbReference type="GO" id="GO:0006062">
    <property type="term" value="P:sorbitol catabolic process"/>
    <property type="evidence" value="ECO:0007669"/>
    <property type="project" value="TreeGrafter"/>
</dbReference>
<evidence type="ECO:0000313" key="16">
    <source>
        <dbReference type="Proteomes" id="UP001197093"/>
    </source>
</evidence>
<evidence type="ECO:0000256" key="9">
    <source>
        <dbReference type="ARBA" id="ARBA00038954"/>
    </source>
</evidence>
<keyword evidence="5" id="KW-0119">Carbohydrate metabolism</keyword>
<keyword evidence="7" id="KW-0520">NAD</keyword>
<comment type="catalytic activity">
    <reaction evidence="11">
        <text>L-arabinitol + NAD(+) = L-xylulose + NADH + H(+)</text>
        <dbReference type="Rhea" id="RHEA:16381"/>
        <dbReference type="ChEBI" id="CHEBI:15378"/>
        <dbReference type="ChEBI" id="CHEBI:17399"/>
        <dbReference type="ChEBI" id="CHEBI:18403"/>
        <dbReference type="ChEBI" id="CHEBI:57540"/>
        <dbReference type="ChEBI" id="CHEBI:57945"/>
        <dbReference type="EC" id="1.1.1.12"/>
    </reaction>
</comment>
<keyword evidence="16" id="KW-1185">Reference proteome</keyword>
<accession>A0AAD4F625</accession>
<dbReference type="Gene3D" id="3.40.50.720">
    <property type="entry name" value="NAD(P)-binding Rossmann-like Domain"/>
    <property type="match status" value="1"/>
</dbReference>
<feature type="domain" description="Alcohol dehydrogenase-like N-terminal" evidence="14">
    <location>
        <begin position="41"/>
        <end position="96"/>
    </location>
</feature>
<dbReference type="InterPro" id="IPR036291">
    <property type="entry name" value="NAD(P)-bd_dom_sf"/>
</dbReference>
<dbReference type="InterPro" id="IPR011032">
    <property type="entry name" value="GroES-like_sf"/>
</dbReference>
<dbReference type="GO" id="GO:0050019">
    <property type="term" value="F:L-arabinitol 4-dehydrogenase activity"/>
    <property type="evidence" value="ECO:0007669"/>
    <property type="project" value="UniProtKB-EC"/>
</dbReference>
<evidence type="ECO:0000256" key="7">
    <source>
        <dbReference type="ARBA" id="ARBA00023027"/>
    </source>
</evidence>
<proteinExistence type="inferred from homology"/>